<dbReference type="SUPFAM" id="SSF54665">
    <property type="entry name" value="CO dehydrogenase molybdoprotein N-domain-like"/>
    <property type="match status" value="1"/>
</dbReference>
<dbReference type="eggNOG" id="COG1529">
    <property type="taxonomic scope" value="Bacteria"/>
</dbReference>
<dbReference type="Pfam" id="PF01315">
    <property type="entry name" value="Ald_Xan_dh_C"/>
    <property type="match status" value="1"/>
</dbReference>
<name>E8N4W5_ANATU</name>
<dbReference type="PANTHER" id="PTHR11908">
    <property type="entry name" value="XANTHINE DEHYDROGENASE"/>
    <property type="match status" value="1"/>
</dbReference>
<sequence length="744" mass="81095">MTILGQSVQRVDAVGKVTGKTLYPGDLNFPDQLYMKVYFAKRPHARIVSIDTSAAEKVPGVVAVFTAKDVPVNEYGLGIYDQPVLCGPGSSKPYADRVRFIGDQVALVIAESEEIAAYARDLIHVVYEDLPVVDNPLNAMHEDAVLLHPDRGSNVLTRYRIRKGDVEKAFASADVIVEDEYVTPVQEHAFLQPEAGVGLIDEEGRVTVYVAGQWAHKDQEQIAHALGLPLEQVRVVYPAIGGAFGGREDMSVQIILALAAWRLYQRGIHRPVKIVWSREESIIGHHKRHPYRIRARWGATREGKLVAAEMELIADSGAYAYTSPKVLGNATLMCTGPYEIPNVKVDSYAVYTNNIPNGAFRGFGGPQATFAAEMQMNKLAEKLGMDPVELRMRNILREGSILSVGTPVPKGVSIEEVLTKCALKAGWQKTDTGWRAPEIQTVDAQFPHIRRGIGIACAFKNVGFSFGAPEQCWATVELIGKAEIEKVRVYHAGADCGQGAHTVFAQFAAETLGVPLEKIELIVSDTATTLNSGSASASRMTFMAGNAIKGAAEIALENWKNEERPAKGTYQYRPPRTTPYDPETGKSEPNFAYGYVAEAAEVEVDTETGQIEVKRLICADDVGKAVNPQQVVGQIEGAVVQALGYTIMENFVQKNAVPLTTTLSTYLIPTILDVPEKIDSIVVEHPDPIGPYGARGMGEMPYMAVAPAICSAVKMATGVWMDEFPLTPERVLRALGELEEESEA</sequence>
<dbReference type="SMART" id="SM01008">
    <property type="entry name" value="Ald_Xan_dh_C"/>
    <property type="match status" value="1"/>
</dbReference>
<dbReference type="Gene3D" id="3.30.365.10">
    <property type="entry name" value="Aldehyde oxidase/xanthine dehydrogenase, molybdopterin binding domain"/>
    <property type="match status" value="4"/>
</dbReference>
<dbReference type="OrthoDB" id="9759099at2"/>
<accession>E8N4W5</accession>
<dbReference type="GO" id="GO:0016491">
    <property type="term" value="F:oxidoreductase activity"/>
    <property type="evidence" value="ECO:0007669"/>
    <property type="project" value="InterPro"/>
</dbReference>
<dbReference type="STRING" id="926569.ANT_14510"/>
<dbReference type="InterPro" id="IPR016208">
    <property type="entry name" value="Ald_Oxase/xanthine_DH-like"/>
</dbReference>
<feature type="region of interest" description="Disordered" evidence="1">
    <location>
        <begin position="567"/>
        <end position="587"/>
    </location>
</feature>
<proteinExistence type="predicted"/>
<protein>
    <submittedName>
        <fullName evidence="3">Carbon monoxide dehydrogenase molybdoprotein family protein</fullName>
    </submittedName>
</protein>
<dbReference type="SUPFAM" id="SSF56003">
    <property type="entry name" value="Molybdenum cofactor-binding domain"/>
    <property type="match status" value="1"/>
</dbReference>
<dbReference type="GO" id="GO:0005506">
    <property type="term" value="F:iron ion binding"/>
    <property type="evidence" value="ECO:0007669"/>
    <property type="project" value="InterPro"/>
</dbReference>
<dbReference type="InterPro" id="IPR000674">
    <property type="entry name" value="Ald_Oxase/Xan_DH_a/b"/>
</dbReference>
<dbReference type="HOGENOM" id="CLU_001681_2_3_0"/>
<keyword evidence="4" id="KW-1185">Reference proteome</keyword>
<dbReference type="Pfam" id="PF02738">
    <property type="entry name" value="MoCoBD_1"/>
    <property type="match status" value="1"/>
</dbReference>
<evidence type="ECO:0000259" key="2">
    <source>
        <dbReference type="SMART" id="SM01008"/>
    </source>
</evidence>
<evidence type="ECO:0000256" key="1">
    <source>
        <dbReference type="SAM" id="MobiDB-lite"/>
    </source>
</evidence>
<dbReference type="PANTHER" id="PTHR11908:SF157">
    <property type="entry name" value="XANTHINE DEHYDROGENASE SUBUNIT D-RELATED"/>
    <property type="match status" value="1"/>
</dbReference>
<dbReference type="AlphaFoldDB" id="E8N4W5"/>
<dbReference type="InterPro" id="IPR037165">
    <property type="entry name" value="AldOxase/xan_DH_Mopterin-bd_sf"/>
</dbReference>
<dbReference type="InterPro" id="IPR046867">
    <property type="entry name" value="AldOxase/xan_DH_MoCoBD2"/>
</dbReference>
<evidence type="ECO:0000313" key="4">
    <source>
        <dbReference type="Proteomes" id="UP000008922"/>
    </source>
</evidence>
<dbReference type="KEGG" id="atm:ANT_14510"/>
<dbReference type="Gene3D" id="3.90.1170.50">
    <property type="entry name" value="Aldehyde oxidase/xanthine dehydrogenase, a/b hammerhead"/>
    <property type="match status" value="1"/>
</dbReference>
<dbReference type="Proteomes" id="UP000008922">
    <property type="component" value="Chromosome"/>
</dbReference>
<gene>
    <name evidence="3" type="ordered locus">ANT_14510</name>
</gene>
<dbReference type="Pfam" id="PF20256">
    <property type="entry name" value="MoCoBD_2"/>
    <property type="match status" value="2"/>
</dbReference>
<reference evidence="3 4" key="1">
    <citation type="submission" date="2010-12" db="EMBL/GenBank/DDBJ databases">
        <title>Whole genome sequence of Anaerolinea thermophila UNI-1.</title>
        <authorList>
            <person name="Narita-Yamada S."/>
            <person name="Kishi E."/>
            <person name="Watanabe Y."/>
            <person name="Takasaki K."/>
            <person name="Ankai A."/>
            <person name="Oguchi A."/>
            <person name="Fukui S."/>
            <person name="Takahashi M."/>
            <person name="Yashiro I."/>
            <person name="Hosoyama A."/>
            <person name="Sekiguchi Y."/>
            <person name="Hanada S."/>
            <person name="Fujita N."/>
        </authorList>
    </citation>
    <scope>NUCLEOTIDE SEQUENCE [LARGE SCALE GENOMIC DNA]</scope>
    <source>
        <strain evidence="4">DSM 14523 / JCM 11388 / NBRC 100420 / UNI-1</strain>
    </source>
</reference>
<dbReference type="InterPro" id="IPR008274">
    <property type="entry name" value="AldOxase/xan_DH_MoCoBD1"/>
</dbReference>
<dbReference type="RefSeq" id="WP_013559861.1">
    <property type="nucleotide sequence ID" value="NC_014960.1"/>
</dbReference>
<dbReference type="EMBL" id="AP012029">
    <property type="protein sequence ID" value="BAJ63479.1"/>
    <property type="molecule type" value="Genomic_DNA"/>
</dbReference>
<organism evidence="3 4">
    <name type="scientific">Anaerolinea thermophila (strain DSM 14523 / JCM 11388 / NBRC 100420 / UNI-1)</name>
    <dbReference type="NCBI Taxonomy" id="926569"/>
    <lineage>
        <taxon>Bacteria</taxon>
        <taxon>Bacillati</taxon>
        <taxon>Chloroflexota</taxon>
        <taxon>Anaerolineae</taxon>
        <taxon>Anaerolineales</taxon>
        <taxon>Anaerolineaceae</taxon>
        <taxon>Anaerolinea</taxon>
    </lineage>
</organism>
<evidence type="ECO:0000313" key="3">
    <source>
        <dbReference type="EMBL" id="BAJ63479.1"/>
    </source>
</evidence>
<dbReference type="InterPro" id="IPR036856">
    <property type="entry name" value="Ald_Oxase/Xan_DH_a/b_sf"/>
</dbReference>
<dbReference type="InParanoid" id="E8N4W5"/>
<feature type="domain" description="Aldehyde oxidase/xanthine dehydrogenase a/b hammerhead" evidence="2">
    <location>
        <begin position="18"/>
        <end position="131"/>
    </location>
</feature>